<dbReference type="PRINTS" id="PR01658">
    <property type="entry name" value="MCMPROTEIN2"/>
</dbReference>
<dbReference type="GO" id="GO:0016787">
    <property type="term" value="F:hydrolase activity"/>
    <property type="evidence" value="ECO:0007669"/>
    <property type="project" value="UniProtKB-KW"/>
</dbReference>
<keyword evidence="10" id="KW-0347">Helicase</keyword>
<keyword evidence="15" id="KW-0131">Cell cycle</keyword>
<keyword evidence="9" id="KW-0378">Hydrolase</keyword>
<protein>
    <recommendedName>
        <fullName evidence="4">DNA replication licensing factor MCM2</fullName>
        <ecNumber evidence="3">3.6.4.12</ecNumber>
    </recommendedName>
    <alternativeName>
        <fullName evidence="16">DNA replication licensing factor mcm2</fullName>
    </alternativeName>
</protein>
<dbReference type="Pfam" id="PF17855">
    <property type="entry name" value="MCM_lid"/>
    <property type="match status" value="1"/>
</dbReference>
<feature type="compositionally biased region" description="Acidic residues" evidence="17">
    <location>
        <begin position="53"/>
        <end position="62"/>
    </location>
</feature>
<dbReference type="InterPro" id="IPR012340">
    <property type="entry name" value="NA-bd_OB-fold"/>
</dbReference>
<keyword evidence="6" id="KW-0479">Metal-binding</keyword>
<evidence type="ECO:0000256" key="3">
    <source>
        <dbReference type="ARBA" id="ARBA00012551"/>
    </source>
</evidence>
<evidence type="ECO:0000259" key="18">
    <source>
        <dbReference type="PROSITE" id="PS50051"/>
    </source>
</evidence>
<feature type="region of interest" description="Disordered" evidence="17">
    <location>
        <begin position="611"/>
        <end position="630"/>
    </location>
</feature>
<dbReference type="GO" id="GO:0005634">
    <property type="term" value="C:nucleus"/>
    <property type="evidence" value="ECO:0007669"/>
    <property type="project" value="UniProtKB-SubCell"/>
</dbReference>
<evidence type="ECO:0000313" key="20">
    <source>
        <dbReference type="Proteomes" id="UP001233999"/>
    </source>
</evidence>
<evidence type="ECO:0000256" key="17">
    <source>
        <dbReference type="SAM" id="MobiDB-lite"/>
    </source>
</evidence>
<evidence type="ECO:0000256" key="2">
    <source>
        <dbReference type="ARBA" id="ARBA00008010"/>
    </source>
</evidence>
<dbReference type="GO" id="GO:0005524">
    <property type="term" value="F:ATP binding"/>
    <property type="evidence" value="ECO:0007669"/>
    <property type="project" value="UniProtKB-KW"/>
</dbReference>
<keyword evidence="13" id="KW-0238">DNA-binding</keyword>
<name>A0AAD8E536_DIPPU</name>
<dbReference type="Pfam" id="PF14551">
    <property type="entry name" value="MCM_N"/>
    <property type="match status" value="1"/>
</dbReference>
<evidence type="ECO:0000256" key="5">
    <source>
        <dbReference type="ARBA" id="ARBA00022705"/>
    </source>
</evidence>
<keyword evidence="20" id="KW-1185">Reference proteome</keyword>
<keyword evidence="11" id="KW-0862">Zinc</keyword>
<keyword evidence="8" id="KW-0863">Zinc-finger</keyword>
<comment type="similarity">
    <text evidence="2">Belongs to the MCM family.</text>
</comment>
<dbReference type="InterPro" id="IPR059098">
    <property type="entry name" value="WHD_MCM2"/>
</dbReference>
<dbReference type="InterPro" id="IPR041562">
    <property type="entry name" value="MCM_lid"/>
</dbReference>
<reference evidence="19" key="1">
    <citation type="journal article" date="2023" name="IScience">
        <title>Live-bearing cockroach genome reveals convergent evolutionary mechanisms linked to viviparity in insects and beyond.</title>
        <authorList>
            <person name="Fouks B."/>
            <person name="Harrison M.C."/>
            <person name="Mikhailova A.A."/>
            <person name="Marchal E."/>
            <person name="English S."/>
            <person name="Carruthers M."/>
            <person name="Jennings E.C."/>
            <person name="Chiamaka E.L."/>
            <person name="Frigard R.A."/>
            <person name="Pippel M."/>
            <person name="Attardo G.M."/>
            <person name="Benoit J.B."/>
            <person name="Bornberg-Bauer E."/>
            <person name="Tobe S.S."/>
        </authorList>
    </citation>
    <scope>NUCLEOTIDE SEQUENCE</scope>
    <source>
        <strain evidence="19">Stay&amp;Tobe</strain>
    </source>
</reference>
<comment type="caution">
    <text evidence="19">The sequence shown here is derived from an EMBL/GenBank/DDBJ whole genome shotgun (WGS) entry which is preliminary data.</text>
</comment>
<dbReference type="AlphaFoldDB" id="A0AAD8E536"/>
<dbReference type="GO" id="GO:0043138">
    <property type="term" value="F:3'-5' DNA helicase activity"/>
    <property type="evidence" value="ECO:0007669"/>
    <property type="project" value="TreeGrafter"/>
</dbReference>
<organism evidence="19 20">
    <name type="scientific">Diploptera punctata</name>
    <name type="common">Pacific beetle cockroach</name>
    <dbReference type="NCBI Taxonomy" id="6984"/>
    <lineage>
        <taxon>Eukaryota</taxon>
        <taxon>Metazoa</taxon>
        <taxon>Ecdysozoa</taxon>
        <taxon>Arthropoda</taxon>
        <taxon>Hexapoda</taxon>
        <taxon>Insecta</taxon>
        <taxon>Pterygota</taxon>
        <taxon>Neoptera</taxon>
        <taxon>Polyneoptera</taxon>
        <taxon>Dictyoptera</taxon>
        <taxon>Blattodea</taxon>
        <taxon>Blaberoidea</taxon>
        <taxon>Blaberidae</taxon>
        <taxon>Diplopterinae</taxon>
        <taxon>Diploptera</taxon>
    </lineage>
</organism>
<reference evidence="19" key="2">
    <citation type="submission" date="2023-05" db="EMBL/GenBank/DDBJ databases">
        <authorList>
            <person name="Fouks B."/>
        </authorList>
    </citation>
    <scope>NUCLEOTIDE SEQUENCE</scope>
    <source>
        <strain evidence="19">Stay&amp;Tobe</strain>
        <tissue evidence="19">Testes</tissue>
    </source>
</reference>
<feature type="domain" description="MCM C-terminal AAA(+) ATPase" evidence="18">
    <location>
        <begin position="426"/>
        <end position="604"/>
    </location>
</feature>
<dbReference type="InterPro" id="IPR008045">
    <property type="entry name" value="MCM2"/>
</dbReference>
<evidence type="ECO:0000256" key="9">
    <source>
        <dbReference type="ARBA" id="ARBA00022801"/>
    </source>
</evidence>
<dbReference type="Pfam" id="PF17207">
    <property type="entry name" value="MCM_OB"/>
    <property type="match status" value="1"/>
</dbReference>
<dbReference type="GO" id="GO:0000727">
    <property type="term" value="P:double-strand break repair via break-induced replication"/>
    <property type="evidence" value="ECO:0007669"/>
    <property type="project" value="TreeGrafter"/>
</dbReference>
<evidence type="ECO:0000256" key="10">
    <source>
        <dbReference type="ARBA" id="ARBA00022806"/>
    </source>
</evidence>
<evidence type="ECO:0000256" key="6">
    <source>
        <dbReference type="ARBA" id="ARBA00022723"/>
    </source>
</evidence>
<dbReference type="SUPFAM" id="SSF52540">
    <property type="entry name" value="P-loop containing nucleoside triphosphate hydrolases"/>
    <property type="match status" value="1"/>
</dbReference>
<dbReference type="InterPro" id="IPR027417">
    <property type="entry name" value="P-loop_NTPase"/>
</dbReference>
<evidence type="ECO:0000256" key="15">
    <source>
        <dbReference type="ARBA" id="ARBA00023306"/>
    </source>
</evidence>
<evidence type="ECO:0000313" key="19">
    <source>
        <dbReference type="EMBL" id="KAJ9577154.1"/>
    </source>
</evidence>
<evidence type="ECO:0000256" key="8">
    <source>
        <dbReference type="ARBA" id="ARBA00022771"/>
    </source>
</evidence>
<dbReference type="Gene3D" id="2.20.28.10">
    <property type="match status" value="1"/>
</dbReference>
<dbReference type="Gene3D" id="2.40.50.140">
    <property type="entry name" value="Nucleic acid-binding proteins"/>
    <property type="match status" value="1"/>
</dbReference>
<gene>
    <name evidence="19" type="ORF">L9F63_006276</name>
</gene>
<evidence type="ECO:0000256" key="1">
    <source>
        <dbReference type="ARBA" id="ARBA00004123"/>
    </source>
</evidence>
<dbReference type="InterPro" id="IPR031327">
    <property type="entry name" value="MCM"/>
</dbReference>
<dbReference type="GO" id="GO:0017116">
    <property type="term" value="F:single-stranded DNA helicase activity"/>
    <property type="evidence" value="ECO:0007669"/>
    <property type="project" value="TreeGrafter"/>
</dbReference>
<keyword evidence="7" id="KW-0547">Nucleotide-binding</keyword>
<dbReference type="SUPFAM" id="SSF50249">
    <property type="entry name" value="Nucleic acid-binding proteins"/>
    <property type="match status" value="1"/>
</dbReference>
<feature type="region of interest" description="Disordered" evidence="17">
    <location>
        <begin position="124"/>
        <end position="150"/>
    </location>
</feature>
<dbReference type="Pfam" id="PF00493">
    <property type="entry name" value="MCM"/>
    <property type="match status" value="1"/>
</dbReference>
<evidence type="ECO:0000256" key="11">
    <source>
        <dbReference type="ARBA" id="ARBA00022833"/>
    </source>
</evidence>
<dbReference type="GO" id="GO:0003697">
    <property type="term" value="F:single-stranded DNA binding"/>
    <property type="evidence" value="ECO:0007669"/>
    <property type="project" value="TreeGrafter"/>
</dbReference>
<dbReference type="InterPro" id="IPR033762">
    <property type="entry name" value="MCM_OB"/>
</dbReference>
<keyword evidence="12" id="KW-0067">ATP-binding</keyword>
<dbReference type="Pfam" id="PF12619">
    <property type="entry name" value="MCM2_N"/>
    <property type="match status" value="1"/>
</dbReference>
<evidence type="ECO:0000256" key="4">
    <source>
        <dbReference type="ARBA" id="ARBA00018925"/>
    </source>
</evidence>
<dbReference type="PROSITE" id="PS50051">
    <property type="entry name" value="MCM_2"/>
    <property type="match status" value="1"/>
</dbReference>
<dbReference type="GO" id="GO:0008270">
    <property type="term" value="F:zinc ion binding"/>
    <property type="evidence" value="ECO:0007669"/>
    <property type="project" value="UniProtKB-KW"/>
</dbReference>
<dbReference type="InterPro" id="IPR027925">
    <property type="entry name" value="MCM_N"/>
</dbReference>
<dbReference type="InterPro" id="IPR018525">
    <property type="entry name" value="MCM_CS"/>
</dbReference>
<accession>A0AAD8E536</accession>
<dbReference type="InterPro" id="IPR001208">
    <property type="entry name" value="MCM_dom"/>
</dbReference>
<dbReference type="FunFam" id="2.20.28.10:FF:000002">
    <property type="entry name" value="DNA helicase"/>
    <property type="match status" value="1"/>
</dbReference>
<sequence>MSSTPGSPMSDGDPERNLRSEAVTSPAPDMEPFEDESELFGADPESDARTLNEEEEDGEELFGDNMEADYRPMPALDRFDPDNLDDEDYENISQTDRAAAEAAMRRRDREEGILNRRGDLELIYEDSDEEEAPRRKRQRAEKAAAGELDEAEAIESIENLEDTKGHSIKEWVSMLGPRTEIANRFKSFLRNYVNSKGHYLYKERIRRMCETNRSSFVVEFPILASKEQVLAFFLPDAPFEMLTIFDEVATQLVLSIFPSYNRVSKDIHVRISELPLVEDLRTFRPSYVIFIHYYYYHYCRKIHLNQLVRTTGVVTATTGVLPQLSVVKYDCNRCGYVLGPFVQSQNSEVKPGSCPECQSNGPFMINMEQTVYRNYQKITLQESPSRVPAGRIPRSKDCIMLADLCDRCKPGDEIDVTGIYTNNYDGSLNTEQGQKHKVRGDINVLICGDPGTAKSQFLKYVEKIAPRAVFTTGQGASAVGLTAYVKRSPATREWTLEAGALVLADQGVCLIDEFDKMNDQDRTSIHEAMEQQSISISKAGIVTSLQARCSVIAASNPIGGRYDASMTFSENVNLSEPILSRFDVLCVVRDEVDPMQDKHLAEFVVASHIKHHPSKTNQKEKEMPVDPSLGDVEPIPQELLKKYIVYAKENVHPKLQRMDQDKVAKMYSQLRQESLATGSLPITVRHIESMIRMAEANARIHLRDYVQEDDVNMAIRMMLESFVETQKYSVMKSMRNAFQKYLSFKKDNSELLFYILRQMALDQLTYIRCVQGPDASVVEINEKDLIDRARLIDIHDVKPFYESQIFKSNNYIYDARRKMILQTVPEAATPEN</sequence>
<evidence type="ECO:0000256" key="7">
    <source>
        <dbReference type="ARBA" id="ARBA00022741"/>
    </source>
</evidence>
<feature type="region of interest" description="Disordered" evidence="17">
    <location>
        <begin position="1"/>
        <end position="92"/>
    </location>
</feature>
<dbReference type="PANTHER" id="PTHR11630:SF44">
    <property type="entry name" value="DNA REPLICATION LICENSING FACTOR MCM2"/>
    <property type="match status" value="1"/>
</dbReference>
<comment type="subcellular location">
    <subcellularLocation>
        <location evidence="1">Nucleus</location>
    </subcellularLocation>
</comment>
<keyword evidence="5" id="KW-0235">DNA replication</keyword>
<dbReference type="SMART" id="SM00350">
    <property type="entry name" value="MCM"/>
    <property type="match status" value="1"/>
</dbReference>
<dbReference type="GO" id="GO:1902975">
    <property type="term" value="P:mitotic DNA replication initiation"/>
    <property type="evidence" value="ECO:0007669"/>
    <property type="project" value="TreeGrafter"/>
</dbReference>
<dbReference type="Gene3D" id="3.40.50.300">
    <property type="entry name" value="P-loop containing nucleotide triphosphate hydrolases"/>
    <property type="match status" value="1"/>
</dbReference>
<dbReference type="EC" id="3.6.4.12" evidence="3"/>
<proteinExistence type="inferred from homology"/>
<dbReference type="PROSITE" id="PS00847">
    <property type="entry name" value="MCM_1"/>
    <property type="match status" value="1"/>
</dbReference>
<evidence type="ECO:0000256" key="12">
    <source>
        <dbReference type="ARBA" id="ARBA00022840"/>
    </source>
</evidence>
<keyword evidence="14" id="KW-0539">Nucleus</keyword>
<evidence type="ECO:0000256" key="13">
    <source>
        <dbReference type="ARBA" id="ARBA00023125"/>
    </source>
</evidence>
<dbReference type="EMBL" id="JASPKZ010009372">
    <property type="protein sequence ID" value="KAJ9577154.1"/>
    <property type="molecule type" value="Genomic_DNA"/>
</dbReference>
<dbReference type="PRINTS" id="PR01657">
    <property type="entry name" value="MCMFAMILY"/>
</dbReference>
<dbReference type="Pfam" id="PF23669">
    <property type="entry name" value="WHD_MCM2"/>
    <property type="match status" value="1"/>
</dbReference>
<dbReference type="Proteomes" id="UP001233999">
    <property type="component" value="Unassembled WGS sequence"/>
</dbReference>
<dbReference type="GO" id="GO:0042555">
    <property type="term" value="C:MCM complex"/>
    <property type="evidence" value="ECO:0007669"/>
    <property type="project" value="InterPro"/>
</dbReference>
<dbReference type="FunFam" id="3.40.50.300:FF:000138">
    <property type="entry name" value="DNA helicase"/>
    <property type="match status" value="1"/>
</dbReference>
<dbReference type="PANTHER" id="PTHR11630">
    <property type="entry name" value="DNA REPLICATION LICENSING FACTOR MCM FAMILY MEMBER"/>
    <property type="match status" value="1"/>
</dbReference>
<dbReference type="Gene3D" id="3.30.1640.10">
    <property type="entry name" value="mini-chromosome maintenance (MCM) complex, chain A, domain 1"/>
    <property type="match status" value="1"/>
</dbReference>
<evidence type="ECO:0000256" key="14">
    <source>
        <dbReference type="ARBA" id="ARBA00023242"/>
    </source>
</evidence>
<evidence type="ECO:0000256" key="16">
    <source>
        <dbReference type="ARBA" id="ARBA00074927"/>
    </source>
</evidence>